<organism evidence="8 9">
    <name type="scientific">Dispira parvispora</name>
    <dbReference type="NCBI Taxonomy" id="1520584"/>
    <lineage>
        <taxon>Eukaryota</taxon>
        <taxon>Fungi</taxon>
        <taxon>Fungi incertae sedis</taxon>
        <taxon>Zoopagomycota</taxon>
        <taxon>Kickxellomycotina</taxon>
        <taxon>Dimargaritomycetes</taxon>
        <taxon>Dimargaritales</taxon>
        <taxon>Dimargaritaceae</taxon>
        <taxon>Dispira</taxon>
    </lineage>
</organism>
<evidence type="ECO:0000256" key="3">
    <source>
        <dbReference type="ARBA" id="ARBA00022448"/>
    </source>
</evidence>
<keyword evidence="5 7" id="KW-1133">Transmembrane helix</keyword>
<name>A0A9W8E4A2_9FUNG</name>
<feature type="transmembrane region" description="Helical" evidence="7">
    <location>
        <begin position="142"/>
        <end position="159"/>
    </location>
</feature>
<dbReference type="EMBL" id="JANBPY010003574">
    <property type="protein sequence ID" value="KAJ1951067.1"/>
    <property type="molecule type" value="Genomic_DNA"/>
</dbReference>
<dbReference type="AlphaFoldDB" id="A0A9W8E4A2"/>
<evidence type="ECO:0000256" key="7">
    <source>
        <dbReference type="SAM" id="Phobius"/>
    </source>
</evidence>
<dbReference type="Proteomes" id="UP001150925">
    <property type="component" value="Unassembled WGS sequence"/>
</dbReference>
<reference evidence="8" key="1">
    <citation type="submission" date="2022-07" db="EMBL/GenBank/DDBJ databases">
        <title>Phylogenomic reconstructions and comparative analyses of Kickxellomycotina fungi.</title>
        <authorList>
            <person name="Reynolds N.K."/>
            <person name="Stajich J.E."/>
            <person name="Barry K."/>
            <person name="Grigoriev I.V."/>
            <person name="Crous P."/>
            <person name="Smith M.E."/>
        </authorList>
    </citation>
    <scope>NUCLEOTIDE SEQUENCE</scope>
    <source>
        <strain evidence="8">RSA 1196</strain>
    </source>
</reference>
<feature type="transmembrane region" description="Helical" evidence="7">
    <location>
        <begin position="171"/>
        <end position="196"/>
    </location>
</feature>
<dbReference type="SUPFAM" id="SSF103473">
    <property type="entry name" value="MFS general substrate transporter"/>
    <property type="match status" value="1"/>
</dbReference>
<dbReference type="GO" id="GO:0000329">
    <property type="term" value="C:fungal-type vacuole membrane"/>
    <property type="evidence" value="ECO:0007669"/>
    <property type="project" value="TreeGrafter"/>
</dbReference>
<comment type="caution">
    <text evidence="8">The sequence shown here is derived from an EMBL/GenBank/DDBJ whole genome shotgun (WGS) entry which is preliminary data.</text>
</comment>
<dbReference type="GO" id="GO:0005886">
    <property type="term" value="C:plasma membrane"/>
    <property type="evidence" value="ECO:0007669"/>
    <property type="project" value="TreeGrafter"/>
</dbReference>
<dbReference type="PANTHER" id="PTHR10332:SF88">
    <property type="entry name" value="EQUILIBRATIVE NUCLEOSIDE TRANSPORTER 1, ISOFORM A"/>
    <property type="match status" value="1"/>
</dbReference>
<accession>A0A9W8E4A2</accession>
<dbReference type="PANTHER" id="PTHR10332">
    <property type="entry name" value="EQUILIBRATIVE NUCLEOSIDE TRANSPORTER"/>
    <property type="match status" value="1"/>
</dbReference>
<feature type="transmembrane region" description="Helical" evidence="7">
    <location>
        <begin position="75"/>
        <end position="96"/>
    </location>
</feature>
<gene>
    <name evidence="8" type="ORF">IWQ62_006469</name>
</gene>
<evidence type="ECO:0000313" key="8">
    <source>
        <dbReference type="EMBL" id="KAJ1951067.1"/>
    </source>
</evidence>
<evidence type="ECO:0000256" key="5">
    <source>
        <dbReference type="ARBA" id="ARBA00022989"/>
    </source>
</evidence>
<dbReference type="InterPro" id="IPR002259">
    <property type="entry name" value="Eqnu_transpt"/>
</dbReference>
<keyword evidence="3" id="KW-0813">Transport</keyword>
<evidence type="ECO:0000256" key="4">
    <source>
        <dbReference type="ARBA" id="ARBA00022692"/>
    </source>
</evidence>
<evidence type="ECO:0000256" key="2">
    <source>
        <dbReference type="ARBA" id="ARBA00007965"/>
    </source>
</evidence>
<proteinExistence type="inferred from homology"/>
<keyword evidence="6 7" id="KW-0472">Membrane</keyword>
<sequence>MRRSFPPGPEIHTLELRAFAYFLFTSILCLAVLASFLFLQRLPFYQHFLPKTDETPSHTPFSANLRLVRATGQSILLLVVTIMLLFCITFSVFPSLTAAVKSMNPASTFPFTALHFVLFNVGDWTGRWISMVPWLRFSNDRIIFSGTLSHVIFIPLFLLCNTSYSVSIPPLIPTVIGSDAAFFVIVTLFGISNGYWGSITMMAGPQKAIDKERAGTVLSFFLVLGMAAGSLVSFAITALSCNCNPFQIR</sequence>
<evidence type="ECO:0000256" key="6">
    <source>
        <dbReference type="ARBA" id="ARBA00023136"/>
    </source>
</evidence>
<feature type="transmembrane region" description="Helical" evidence="7">
    <location>
        <begin position="108"/>
        <end position="130"/>
    </location>
</feature>
<comment type="subcellular location">
    <subcellularLocation>
        <location evidence="1">Membrane</location>
        <topology evidence="1">Multi-pass membrane protein</topology>
    </subcellularLocation>
</comment>
<evidence type="ECO:0000313" key="9">
    <source>
        <dbReference type="Proteomes" id="UP001150925"/>
    </source>
</evidence>
<protein>
    <recommendedName>
        <fullName evidence="10">Equilibrative nucleoside transporter 1</fullName>
    </recommendedName>
</protein>
<feature type="transmembrane region" description="Helical" evidence="7">
    <location>
        <begin position="217"/>
        <end position="239"/>
    </location>
</feature>
<dbReference type="InterPro" id="IPR036259">
    <property type="entry name" value="MFS_trans_sf"/>
</dbReference>
<dbReference type="GO" id="GO:0034257">
    <property type="term" value="F:nicotinamide riboside transmembrane transporter activity"/>
    <property type="evidence" value="ECO:0007669"/>
    <property type="project" value="TreeGrafter"/>
</dbReference>
<comment type="similarity">
    <text evidence="2">Belongs to the SLC29A/ENT transporter (TC 2.A.57) family.</text>
</comment>
<dbReference type="Pfam" id="PF01733">
    <property type="entry name" value="Nucleoside_tran"/>
    <property type="match status" value="1"/>
</dbReference>
<dbReference type="GO" id="GO:0015205">
    <property type="term" value="F:nucleobase transmembrane transporter activity"/>
    <property type="evidence" value="ECO:0007669"/>
    <property type="project" value="TreeGrafter"/>
</dbReference>
<keyword evidence="4 7" id="KW-0812">Transmembrane</keyword>
<feature type="transmembrane region" description="Helical" evidence="7">
    <location>
        <begin position="20"/>
        <end position="39"/>
    </location>
</feature>
<dbReference type="OrthoDB" id="10261753at2759"/>
<evidence type="ECO:0000256" key="1">
    <source>
        <dbReference type="ARBA" id="ARBA00004141"/>
    </source>
</evidence>
<keyword evidence="9" id="KW-1185">Reference proteome</keyword>
<evidence type="ECO:0008006" key="10">
    <source>
        <dbReference type="Google" id="ProtNLM"/>
    </source>
</evidence>